<dbReference type="EMBL" id="CP009788">
    <property type="protein sequence ID" value="AJE04252.1"/>
    <property type="molecule type" value="Genomic_DNA"/>
</dbReference>
<dbReference type="CDD" id="cd14789">
    <property type="entry name" value="Tiki"/>
    <property type="match status" value="1"/>
</dbReference>
<dbReference type="Pfam" id="PF01963">
    <property type="entry name" value="TraB_PrgY_gumN"/>
    <property type="match status" value="1"/>
</dbReference>
<dbReference type="KEGG" id="gpi:GPICK_13635"/>
<dbReference type="STRING" id="345632.GPICK_13635"/>
<dbReference type="OrthoDB" id="9798714at2"/>
<dbReference type="AlphaFoldDB" id="A0A0B5BCM4"/>
<sequence>MNETRETTVTETHRLRRSVAAVVLLAALFALLPALPASARTLLWKVQGKQGTAYLFGSFHAAKEGAYPLPPVVEESFARSRALMVEADLTAVSPEQAVGAVQQRGMLPEGDTLCNHVSAQTCRSYNDYLAGRGVIPELFAGFKPWFAATMIALLEVQQQGYEVGNGVDLYFTRKAKGKKQIVELESVDYQFSLLDSFTPREQELFLVSTMREGGEKIDAAYRAWRSGDAVALEEAALGELKRDRSLEPLFEKLIFARNRTMAAAIERRMQGKEPVFVVVGAAHLVGPRGIVELLRRKGYRVEQQ</sequence>
<dbReference type="InterPro" id="IPR002816">
    <property type="entry name" value="TraB/PrgY/GumN_fam"/>
</dbReference>
<proteinExistence type="predicted"/>
<protein>
    <recommendedName>
        <fullName evidence="3">Polysaccharide biosynthesis protein GumN</fullName>
    </recommendedName>
</protein>
<organism evidence="1 2">
    <name type="scientific">Geobacter pickeringii</name>
    <dbReference type="NCBI Taxonomy" id="345632"/>
    <lineage>
        <taxon>Bacteria</taxon>
        <taxon>Pseudomonadati</taxon>
        <taxon>Thermodesulfobacteriota</taxon>
        <taxon>Desulfuromonadia</taxon>
        <taxon>Geobacterales</taxon>
        <taxon>Geobacteraceae</taxon>
        <taxon>Geobacter</taxon>
    </lineage>
</organism>
<dbReference type="PANTHER" id="PTHR40590:SF1">
    <property type="entry name" value="CYTOPLASMIC PROTEIN"/>
    <property type="match status" value="1"/>
</dbReference>
<name>A0A0B5BCM4_9BACT</name>
<accession>A0A0B5BCM4</accession>
<dbReference type="RefSeq" id="WP_039744081.1">
    <property type="nucleotide sequence ID" value="NZ_CP009788.1"/>
</dbReference>
<keyword evidence="2" id="KW-1185">Reference proteome</keyword>
<dbReference type="InterPro" id="IPR047111">
    <property type="entry name" value="YbaP-like"/>
</dbReference>
<evidence type="ECO:0000313" key="2">
    <source>
        <dbReference type="Proteomes" id="UP000057609"/>
    </source>
</evidence>
<dbReference type="Proteomes" id="UP000057609">
    <property type="component" value="Chromosome"/>
</dbReference>
<evidence type="ECO:0008006" key="3">
    <source>
        <dbReference type="Google" id="ProtNLM"/>
    </source>
</evidence>
<dbReference type="PANTHER" id="PTHR40590">
    <property type="entry name" value="CYTOPLASMIC PROTEIN-RELATED"/>
    <property type="match status" value="1"/>
</dbReference>
<evidence type="ECO:0000313" key="1">
    <source>
        <dbReference type="EMBL" id="AJE04252.1"/>
    </source>
</evidence>
<gene>
    <name evidence="1" type="ORF">GPICK_13635</name>
</gene>
<dbReference type="HOGENOM" id="CLU_057525_1_0_7"/>
<reference evidence="1 2" key="1">
    <citation type="journal article" date="2015" name="Genome Announc.">
        <title>Complete Genome of Geobacter pickeringii G13T, a Metal-Reducing Isolate from Sedimentary Kaolin Deposits.</title>
        <authorList>
            <person name="Badalamenti J.P."/>
            <person name="Bond D.R."/>
        </authorList>
    </citation>
    <scope>NUCLEOTIDE SEQUENCE [LARGE SCALE GENOMIC DNA]</scope>
    <source>
        <strain evidence="1 2">G13</strain>
    </source>
</reference>